<dbReference type="AlphaFoldDB" id="A0A7Y0FQ46"/>
<evidence type="ECO:0000313" key="2">
    <source>
        <dbReference type="Proteomes" id="UP000544054"/>
    </source>
</evidence>
<evidence type="ECO:0000313" key="1">
    <source>
        <dbReference type="EMBL" id="NML68787.1"/>
    </source>
</evidence>
<gene>
    <name evidence="1" type="ORF">HHL23_03115</name>
</gene>
<protein>
    <submittedName>
        <fullName evidence="1">Uncharacterized protein</fullName>
    </submittedName>
</protein>
<dbReference type="Proteomes" id="UP000544054">
    <property type="component" value="Unassembled WGS sequence"/>
</dbReference>
<name>A0A7Y0FQ46_9FLAO</name>
<dbReference type="RefSeq" id="WP_169233362.1">
    <property type="nucleotide sequence ID" value="NZ_JABBGI010000003.1"/>
</dbReference>
<dbReference type="EMBL" id="JABBGI010000003">
    <property type="protein sequence ID" value="NML68787.1"/>
    <property type="molecule type" value="Genomic_DNA"/>
</dbReference>
<reference evidence="1 2" key="1">
    <citation type="submission" date="2020-04" db="EMBL/GenBank/DDBJ databases">
        <title>Chryseobacterium sp. RP-3-3 sp. nov., isolated from Jeju soil.</title>
        <authorList>
            <person name="Dahal R.H."/>
        </authorList>
    </citation>
    <scope>NUCLEOTIDE SEQUENCE [LARGE SCALE GENOMIC DNA]</scope>
    <source>
        <strain evidence="1 2">RP-3-3</strain>
    </source>
</reference>
<organism evidence="1 2">
    <name type="scientific">Chryseobacterium antibioticum</name>
    <dbReference type="NCBI Taxonomy" id="2728847"/>
    <lineage>
        <taxon>Bacteria</taxon>
        <taxon>Pseudomonadati</taxon>
        <taxon>Bacteroidota</taxon>
        <taxon>Flavobacteriia</taxon>
        <taxon>Flavobacteriales</taxon>
        <taxon>Weeksellaceae</taxon>
        <taxon>Chryseobacterium group</taxon>
        <taxon>Chryseobacterium</taxon>
    </lineage>
</organism>
<proteinExistence type="predicted"/>
<accession>A0A7Y0FQ46</accession>
<keyword evidence="2" id="KW-1185">Reference proteome</keyword>
<sequence>MSKIKLLIHEIFKQGEIDTGKNKKNGVALFLSVHLKEVYNLGIDERTLVRYYDAYIAGTRNEISIEPYKLDIFSKYIGYDDFGHFSRTFIKKNDEAKSTTVKISVDDEEVIPGVNSGIVITLTNTVETTQNFSVPEFVKQNGLGIMEIALLLCLVTGNVVFSNNKKISNSSSFPLSLMSGIESGTDKKYMYWDGERYIATDSSFIRPGLEVKAMDEHLFLHFKKNTRKDTLTVDNALGVTWYSKFYGTVEFFTMDGVDPENGKELRKSTSFILDKYAGKPKDSIDVEE</sequence>
<comment type="caution">
    <text evidence="1">The sequence shown here is derived from an EMBL/GenBank/DDBJ whole genome shotgun (WGS) entry which is preliminary data.</text>
</comment>